<evidence type="ECO:0000259" key="6">
    <source>
        <dbReference type="Pfam" id="PF01494"/>
    </source>
</evidence>
<keyword evidence="2" id="KW-0285">Flavoprotein</keyword>
<evidence type="ECO:0000256" key="1">
    <source>
        <dbReference type="ARBA" id="ARBA00007992"/>
    </source>
</evidence>
<dbReference type="InterPro" id="IPR050493">
    <property type="entry name" value="FAD-dep_Monooxygenase_BioMet"/>
</dbReference>
<keyword evidence="3" id="KW-0274">FAD</keyword>
<reference evidence="7" key="1">
    <citation type="journal article" date="2020" name="Stud. Mycol.">
        <title>101 Dothideomycetes genomes: a test case for predicting lifestyles and emergence of pathogens.</title>
        <authorList>
            <person name="Haridas S."/>
            <person name="Albert R."/>
            <person name="Binder M."/>
            <person name="Bloem J."/>
            <person name="Labutti K."/>
            <person name="Salamov A."/>
            <person name="Andreopoulos B."/>
            <person name="Baker S."/>
            <person name="Barry K."/>
            <person name="Bills G."/>
            <person name="Bluhm B."/>
            <person name="Cannon C."/>
            <person name="Castanera R."/>
            <person name="Culley D."/>
            <person name="Daum C."/>
            <person name="Ezra D."/>
            <person name="Gonzalez J."/>
            <person name="Henrissat B."/>
            <person name="Kuo A."/>
            <person name="Liang C."/>
            <person name="Lipzen A."/>
            <person name="Lutzoni F."/>
            <person name="Magnuson J."/>
            <person name="Mondo S."/>
            <person name="Nolan M."/>
            <person name="Ohm R."/>
            <person name="Pangilinan J."/>
            <person name="Park H.-J."/>
            <person name="Ramirez L."/>
            <person name="Alfaro M."/>
            <person name="Sun H."/>
            <person name="Tritt A."/>
            <person name="Yoshinaga Y."/>
            <person name="Zwiers L.-H."/>
            <person name="Turgeon B."/>
            <person name="Goodwin S."/>
            <person name="Spatafora J."/>
            <person name="Crous P."/>
            <person name="Grigoriev I."/>
        </authorList>
    </citation>
    <scope>NUCLEOTIDE SEQUENCE</scope>
    <source>
        <strain evidence="7">CBS 260.36</strain>
    </source>
</reference>
<comment type="similarity">
    <text evidence="1">Belongs to the paxM FAD-dependent monooxygenase family.</text>
</comment>
<dbReference type="PROSITE" id="PS51257">
    <property type="entry name" value="PROKAR_LIPOPROTEIN"/>
    <property type="match status" value="1"/>
</dbReference>
<keyword evidence="5" id="KW-0503">Monooxygenase</keyword>
<dbReference type="PANTHER" id="PTHR13789">
    <property type="entry name" value="MONOOXYGENASE"/>
    <property type="match status" value="1"/>
</dbReference>
<dbReference type="PANTHER" id="PTHR13789:SF311">
    <property type="entry name" value="HYDROXYLASE, PUTATIVE (AFU_ORTHOLOGUE AFUA_5G10180)-RELATED"/>
    <property type="match status" value="1"/>
</dbReference>
<evidence type="ECO:0000256" key="5">
    <source>
        <dbReference type="ARBA" id="ARBA00023033"/>
    </source>
</evidence>
<dbReference type="EMBL" id="ML996081">
    <property type="protein sequence ID" value="KAF2157324.1"/>
    <property type="molecule type" value="Genomic_DNA"/>
</dbReference>
<evidence type="ECO:0000256" key="4">
    <source>
        <dbReference type="ARBA" id="ARBA00023002"/>
    </source>
</evidence>
<dbReference type="AlphaFoldDB" id="A0A9P4JEE3"/>
<proteinExistence type="inferred from homology"/>
<dbReference type="Proteomes" id="UP000799439">
    <property type="component" value="Unassembled WGS sequence"/>
</dbReference>
<dbReference type="GO" id="GO:0004497">
    <property type="term" value="F:monooxygenase activity"/>
    <property type="evidence" value="ECO:0007669"/>
    <property type="project" value="UniProtKB-KW"/>
</dbReference>
<feature type="domain" description="FAD-binding" evidence="6">
    <location>
        <begin position="5"/>
        <end position="335"/>
    </location>
</feature>
<keyword evidence="8" id="KW-1185">Reference proteome</keyword>
<dbReference type="SUPFAM" id="SSF51905">
    <property type="entry name" value="FAD/NAD(P)-binding domain"/>
    <property type="match status" value="1"/>
</dbReference>
<dbReference type="Gene3D" id="3.50.50.60">
    <property type="entry name" value="FAD/NAD(P)-binding domain"/>
    <property type="match status" value="1"/>
</dbReference>
<gene>
    <name evidence="7" type="ORF">K461DRAFT_283990</name>
</gene>
<name>A0A9P4JEE3_9PEZI</name>
<dbReference type="SUPFAM" id="SSF54373">
    <property type="entry name" value="FAD-linked reductases, C-terminal domain"/>
    <property type="match status" value="1"/>
</dbReference>
<keyword evidence="4" id="KW-0560">Oxidoreductase</keyword>
<evidence type="ECO:0000256" key="3">
    <source>
        <dbReference type="ARBA" id="ARBA00022827"/>
    </source>
</evidence>
<comment type="caution">
    <text evidence="7">The sequence shown here is derived from an EMBL/GenBank/DDBJ whole genome shotgun (WGS) entry which is preliminary data.</text>
</comment>
<sequence>MAAFRVLIVGAGLGGLACAIACRRAGLNVTILERSPELTEVGAGILLPPNAACIMRSWGLLDQLEANSAEPQACYKIQDYKTGEILIERPGPEWATQTFGSSWYHIHRADYQRVLAEEALKWGAKLRLGCHVTQVDCSDKPFVRLASGEEIQADVVVGADGLFPSCVGSTLRTAVVGHEVRPKATGDLAYRAVITKEHLDGLHDATLAPLLNVKAEAWAWIGPKMHSMLYPVRQTSEYNLVLLCPDDIPAGVRKEPAERIQMEMLFQEWHPTVRALIAGAEPQVLKWKVEHMTELEHWTRGNVVLLGDACHPTPPYQGQGAALAVEDGVCLGILLGLRRASTPHIPLAEILDLYCQLRKERTALQLPGALNNRALFHMEGEADRQKRNAVFKTATWDERSEGFEYSMADMTYQRALHGYDTIEATHEAFRQRFPAMALL</sequence>
<protein>
    <submittedName>
        <fullName evidence="7">Salicylate hydroxylase</fullName>
    </submittedName>
</protein>
<dbReference type="InterPro" id="IPR036188">
    <property type="entry name" value="FAD/NAD-bd_sf"/>
</dbReference>
<accession>A0A9P4JEE3</accession>
<dbReference type="PRINTS" id="PR00420">
    <property type="entry name" value="RNGMNOXGNASE"/>
</dbReference>
<evidence type="ECO:0000313" key="8">
    <source>
        <dbReference type="Proteomes" id="UP000799439"/>
    </source>
</evidence>
<dbReference type="InterPro" id="IPR002938">
    <property type="entry name" value="FAD-bd"/>
</dbReference>
<dbReference type="OrthoDB" id="16820at2759"/>
<dbReference type="Pfam" id="PF01494">
    <property type="entry name" value="FAD_binding_3"/>
    <property type="match status" value="1"/>
</dbReference>
<organism evidence="7 8">
    <name type="scientific">Myriangium duriaei CBS 260.36</name>
    <dbReference type="NCBI Taxonomy" id="1168546"/>
    <lineage>
        <taxon>Eukaryota</taxon>
        <taxon>Fungi</taxon>
        <taxon>Dikarya</taxon>
        <taxon>Ascomycota</taxon>
        <taxon>Pezizomycotina</taxon>
        <taxon>Dothideomycetes</taxon>
        <taxon>Dothideomycetidae</taxon>
        <taxon>Myriangiales</taxon>
        <taxon>Myriangiaceae</taxon>
        <taxon>Myriangium</taxon>
    </lineage>
</organism>
<evidence type="ECO:0000256" key="2">
    <source>
        <dbReference type="ARBA" id="ARBA00022630"/>
    </source>
</evidence>
<dbReference type="GO" id="GO:0071949">
    <property type="term" value="F:FAD binding"/>
    <property type="evidence" value="ECO:0007669"/>
    <property type="project" value="InterPro"/>
</dbReference>
<evidence type="ECO:0000313" key="7">
    <source>
        <dbReference type="EMBL" id="KAF2157324.1"/>
    </source>
</evidence>